<keyword evidence="3" id="KW-0597">Phosphoprotein</keyword>
<dbReference type="SUPFAM" id="SSF55874">
    <property type="entry name" value="ATPase domain of HSP90 chaperone/DNA topoisomerase II/histidine kinase"/>
    <property type="match status" value="1"/>
</dbReference>
<dbReference type="RefSeq" id="WP_282299669.1">
    <property type="nucleotide sequence ID" value="NZ_CP124616.1"/>
</dbReference>
<dbReference type="GO" id="GO:0005524">
    <property type="term" value="F:ATP binding"/>
    <property type="evidence" value="ECO:0007669"/>
    <property type="project" value="UniProtKB-KW"/>
</dbReference>
<feature type="transmembrane region" description="Helical" evidence="4">
    <location>
        <begin position="78"/>
        <end position="98"/>
    </location>
</feature>
<comment type="catalytic activity">
    <reaction evidence="1">
        <text>ATP + protein L-histidine = ADP + protein N-phospho-L-histidine.</text>
        <dbReference type="EC" id="2.7.13.3"/>
    </reaction>
</comment>
<evidence type="ECO:0000256" key="4">
    <source>
        <dbReference type="SAM" id="Phobius"/>
    </source>
</evidence>
<keyword evidence="4" id="KW-0472">Membrane</keyword>
<feature type="transmembrane region" description="Helical" evidence="4">
    <location>
        <begin position="47"/>
        <end position="66"/>
    </location>
</feature>
<accession>A0ABY8QEI2</accession>
<evidence type="ECO:0000259" key="5">
    <source>
        <dbReference type="PROSITE" id="PS50109"/>
    </source>
</evidence>
<dbReference type="InterPro" id="IPR003661">
    <property type="entry name" value="HisK_dim/P_dom"/>
</dbReference>
<evidence type="ECO:0000256" key="1">
    <source>
        <dbReference type="ARBA" id="ARBA00000085"/>
    </source>
</evidence>
<dbReference type="Gene3D" id="1.10.287.130">
    <property type="match status" value="1"/>
</dbReference>
<dbReference type="EC" id="2.7.13.3" evidence="2"/>
<dbReference type="InterPro" id="IPR004358">
    <property type="entry name" value="Sig_transdc_His_kin-like_C"/>
</dbReference>
<dbReference type="SMART" id="SM00387">
    <property type="entry name" value="HATPase_c"/>
    <property type="match status" value="1"/>
</dbReference>
<dbReference type="InterPro" id="IPR005467">
    <property type="entry name" value="His_kinase_dom"/>
</dbReference>
<feature type="transmembrane region" description="Helical" evidence="4">
    <location>
        <begin position="24"/>
        <end position="41"/>
    </location>
</feature>
<evidence type="ECO:0000256" key="2">
    <source>
        <dbReference type="ARBA" id="ARBA00012438"/>
    </source>
</evidence>
<proteinExistence type="predicted"/>
<feature type="transmembrane region" description="Helical" evidence="4">
    <location>
        <begin position="157"/>
        <end position="176"/>
    </location>
</feature>
<dbReference type="InterPro" id="IPR036890">
    <property type="entry name" value="HATPase_C_sf"/>
</dbReference>
<evidence type="ECO:0000313" key="6">
    <source>
        <dbReference type="EMBL" id="WGW03041.1"/>
    </source>
</evidence>
<dbReference type="PROSITE" id="PS50109">
    <property type="entry name" value="HIS_KIN"/>
    <property type="match status" value="1"/>
</dbReference>
<keyword evidence="6" id="KW-0547">Nucleotide-binding</keyword>
<dbReference type="SMART" id="SM00388">
    <property type="entry name" value="HisKA"/>
    <property type="match status" value="1"/>
</dbReference>
<dbReference type="InterPro" id="IPR036097">
    <property type="entry name" value="HisK_dim/P_sf"/>
</dbReference>
<dbReference type="InterPro" id="IPR003594">
    <property type="entry name" value="HATPase_dom"/>
</dbReference>
<reference evidence="6 7" key="1">
    <citation type="submission" date="2023-05" db="EMBL/GenBank/DDBJ databases">
        <title>YMD87, complete Genome.</title>
        <authorList>
            <person name="Zhang J."/>
            <person name="Xu X."/>
        </authorList>
    </citation>
    <scope>NUCLEOTIDE SEQUENCE [LARGE SCALE GENOMIC DNA]</scope>
    <source>
        <strain evidence="6 7">YMD87</strain>
    </source>
</reference>
<dbReference type="SUPFAM" id="SSF47384">
    <property type="entry name" value="Homodimeric domain of signal transducing histidine kinase"/>
    <property type="match status" value="1"/>
</dbReference>
<feature type="domain" description="Histidine kinase" evidence="5">
    <location>
        <begin position="210"/>
        <end position="430"/>
    </location>
</feature>
<dbReference type="CDD" id="cd00082">
    <property type="entry name" value="HisKA"/>
    <property type="match status" value="1"/>
</dbReference>
<keyword evidence="7" id="KW-1185">Reference proteome</keyword>
<dbReference type="Gene3D" id="3.30.565.10">
    <property type="entry name" value="Histidine kinase-like ATPase, C-terminal domain"/>
    <property type="match status" value="1"/>
</dbReference>
<organism evidence="6 7">
    <name type="scientific">Tropicibacter oceani</name>
    <dbReference type="NCBI Taxonomy" id="3058420"/>
    <lineage>
        <taxon>Bacteria</taxon>
        <taxon>Pseudomonadati</taxon>
        <taxon>Pseudomonadota</taxon>
        <taxon>Alphaproteobacteria</taxon>
        <taxon>Rhodobacterales</taxon>
        <taxon>Roseobacteraceae</taxon>
        <taxon>Tropicibacter</taxon>
    </lineage>
</organism>
<gene>
    <name evidence="6" type="ORF">QF118_14020</name>
</gene>
<sequence>MQHDTPEARIEHLRKADFGSVPEMALRYSLALACAALLYLATSDWFFIQWLLVYLVVDSLFAATLICRITANPNRQYALCLALYNLAALSFVSGPLYLLAVQDTALVLVGALGLVALLLNNFHKGEMIREVVYSDAAQFTFVAAALIVLLYPNFGGTYQFMAAVVTAIGVTIYYYLALMGQLSRSQALRAAQHRYAQSQKARALNQFVGGVAHDFNNILTAVIGNLELHGALSDEKERAQVIRQAHEAAHRAAMTVRQLLATSGRARLRPAPISAAALHDQMHALLRDLLSPGITLASEPGDRDLKVLADHDMLETVLVQLCLNAQDALQGRGRIWLRSAHVDTLPDIDPRPEAPPPYMAIIVEDNGPGVPPNALPMLTEPFFTTKPLGQGPGLGLSAVLGFARQSQGSLMVENRPKGGLRVTLLLPLAKKAGETPAQLPGS</sequence>
<evidence type="ECO:0000313" key="7">
    <source>
        <dbReference type="Proteomes" id="UP001241605"/>
    </source>
</evidence>
<dbReference type="PRINTS" id="PR00344">
    <property type="entry name" value="BCTRLSENSOR"/>
</dbReference>
<dbReference type="Pfam" id="PF02518">
    <property type="entry name" value="HATPase_c"/>
    <property type="match status" value="1"/>
</dbReference>
<protein>
    <recommendedName>
        <fullName evidence="2">histidine kinase</fullName>
        <ecNumber evidence="2">2.7.13.3</ecNumber>
    </recommendedName>
</protein>
<keyword evidence="4" id="KW-1133">Transmembrane helix</keyword>
<keyword evidence="6" id="KW-0067">ATP-binding</keyword>
<keyword evidence="4" id="KW-0812">Transmembrane</keyword>
<dbReference type="PANTHER" id="PTHR43065:SF42">
    <property type="entry name" value="TWO-COMPONENT SENSOR PPRA"/>
    <property type="match status" value="1"/>
</dbReference>
<dbReference type="Proteomes" id="UP001241605">
    <property type="component" value="Chromosome"/>
</dbReference>
<dbReference type="PANTHER" id="PTHR43065">
    <property type="entry name" value="SENSOR HISTIDINE KINASE"/>
    <property type="match status" value="1"/>
</dbReference>
<feature type="transmembrane region" description="Helical" evidence="4">
    <location>
        <begin position="132"/>
        <end position="151"/>
    </location>
</feature>
<name>A0ABY8QEI2_9RHOB</name>
<dbReference type="EMBL" id="CP124616">
    <property type="protein sequence ID" value="WGW03041.1"/>
    <property type="molecule type" value="Genomic_DNA"/>
</dbReference>
<dbReference type="Pfam" id="PF00512">
    <property type="entry name" value="HisKA"/>
    <property type="match status" value="1"/>
</dbReference>
<feature type="transmembrane region" description="Helical" evidence="4">
    <location>
        <begin position="104"/>
        <end position="120"/>
    </location>
</feature>
<evidence type="ECO:0000256" key="3">
    <source>
        <dbReference type="ARBA" id="ARBA00022553"/>
    </source>
</evidence>